<dbReference type="EMBL" id="JBHSVR010000001">
    <property type="protein sequence ID" value="MFC6633923.1"/>
    <property type="molecule type" value="Genomic_DNA"/>
</dbReference>
<dbReference type="Pfam" id="PF02628">
    <property type="entry name" value="COX15-CtaA"/>
    <property type="match status" value="1"/>
</dbReference>
<evidence type="ECO:0000256" key="1">
    <source>
        <dbReference type="ARBA" id="ARBA00004141"/>
    </source>
</evidence>
<keyword evidence="10" id="KW-1015">Disulfide bond</keyword>
<evidence type="ECO:0000256" key="6">
    <source>
        <dbReference type="ARBA" id="ARBA00023002"/>
    </source>
</evidence>
<dbReference type="PANTHER" id="PTHR35457:SF1">
    <property type="entry name" value="HEME A SYNTHASE"/>
    <property type="match status" value="1"/>
</dbReference>
<feature type="compositionally biased region" description="Polar residues" evidence="12">
    <location>
        <begin position="349"/>
        <end position="358"/>
    </location>
</feature>
<feature type="transmembrane region" description="Helical" evidence="13">
    <location>
        <begin position="265"/>
        <end position="286"/>
    </location>
</feature>
<evidence type="ECO:0000256" key="5">
    <source>
        <dbReference type="ARBA" id="ARBA00022989"/>
    </source>
</evidence>
<evidence type="ECO:0000256" key="13">
    <source>
        <dbReference type="SAM" id="Phobius"/>
    </source>
</evidence>
<organism evidence="14 15">
    <name type="scientific">Microbulbifer taiwanensis</name>
    <dbReference type="NCBI Taxonomy" id="986746"/>
    <lineage>
        <taxon>Bacteria</taxon>
        <taxon>Pseudomonadati</taxon>
        <taxon>Pseudomonadota</taxon>
        <taxon>Gammaproteobacteria</taxon>
        <taxon>Cellvibrionales</taxon>
        <taxon>Microbulbiferaceae</taxon>
        <taxon>Microbulbifer</taxon>
    </lineage>
</organism>
<evidence type="ECO:0000256" key="10">
    <source>
        <dbReference type="ARBA" id="ARBA00023157"/>
    </source>
</evidence>
<name>A0ABW1YNE9_9GAMM</name>
<comment type="subcellular location">
    <subcellularLocation>
        <location evidence="1">Membrane</location>
        <topology evidence="1">Multi-pass membrane protein</topology>
    </subcellularLocation>
</comment>
<gene>
    <name evidence="14" type="ORF">ACFQBM_11540</name>
</gene>
<feature type="transmembrane region" description="Helical" evidence="13">
    <location>
        <begin position="193"/>
        <end position="210"/>
    </location>
</feature>
<keyword evidence="15" id="KW-1185">Reference proteome</keyword>
<feature type="transmembrane region" description="Helical" evidence="13">
    <location>
        <begin position="293"/>
        <end position="314"/>
    </location>
</feature>
<dbReference type="InterPro" id="IPR003780">
    <property type="entry name" value="COX15/CtaA_fam"/>
</dbReference>
<feature type="transmembrane region" description="Helical" evidence="13">
    <location>
        <begin position="92"/>
        <end position="109"/>
    </location>
</feature>
<accession>A0ABW1YNE9</accession>
<keyword evidence="5 13" id="KW-1133">Transmembrane helix</keyword>
<keyword evidence="4" id="KW-0479">Metal-binding</keyword>
<keyword evidence="6" id="KW-0560">Oxidoreductase</keyword>
<dbReference type="InterPro" id="IPR050450">
    <property type="entry name" value="COX15/CtaA_HemeA_synthase"/>
</dbReference>
<evidence type="ECO:0000256" key="4">
    <source>
        <dbReference type="ARBA" id="ARBA00022723"/>
    </source>
</evidence>
<keyword evidence="2" id="KW-1003">Cell membrane</keyword>
<comment type="pathway">
    <text evidence="11">Porphyrin-containing compound metabolism.</text>
</comment>
<keyword evidence="8" id="KW-0350">Heme biosynthesis</keyword>
<proteinExistence type="predicted"/>
<keyword evidence="3 13" id="KW-0812">Transmembrane</keyword>
<evidence type="ECO:0000256" key="7">
    <source>
        <dbReference type="ARBA" id="ARBA00023004"/>
    </source>
</evidence>
<feature type="transmembrane region" description="Helical" evidence="13">
    <location>
        <begin position="320"/>
        <end position="342"/>
    </location>
</feature>
<evidence type="ECO:0000256" key="8">
    <source>
        <dbReference type="ARBA" id="ARBA00023133"/>
    </source>
</evidence>
<sequence length="369" mass="40071">MDKLEIDPTDSRPHTDWRLRLALAGCALAVVVVVLGAFTRLADAGLGCPDWPGCYGHLTWPSEHHEIENANAAFPHAPVETDKTWPEMVHRYFAGSLLLLVGGLTVLAWRRRGQRAFKQTHFLLALIILQAAFGMWTVTLKLWPQVVTAHLLGGLATLSMLWLIVERLRNSPPNKGRFIPTHEFRMLQKLRPLAFATVAAVVVQIALGGWTSSNYAALACADFPTCHGQWWPDADFAQGFNIAQQIGPNYLGGTLESDARTAIHLTHRIGALVVSLLVLALSILAWRAGSRRWAIGLAGVLGLQVCLGIANVVMSLPLPIAVAHNAGAGLLLLGLLTFCYRIQTAQPTTGRESSLNTPDTDDTVLAGEL</sequence>
<comment type="caution">
    <text evidence="14">The sequence shown here is derived from an EMBL/GenBank/DDBJ whole genome shotgun (WGS) entry which is preliminary data.</text>
</comment>
<keyword evidence="7" id="KW-0408">Iron</keyword>
<dbReference type="PANTHER" id="PTHR35457">
    <property type="entry name" value="HEME A SYNTHASE"/>
    <property type="match status" value="1"/>
</dbReference>
<dbReference type="Proteomes" id="UP001596425">
    <property type="component" value="Unassembled WGS sequence"/>
</dbReference>
<evidence type="ECO:0000313" key="15">
    <source>
        <dbReference type="Proteomes" id="UP001596425"/>
    </source>
</evidence>
<feature type="transmembrane region" description="Helical" evidence="13">
    <location>
        <begin position="121"/>
        <end position="140"/>
    </location>
</feature>
<evidence type="ECO:0000256" key="3">
    <source>
        <dbReference type="ARBA" id="ARBA00022692"/>
    </source>
</evidence>
<evidence type="ECO:0000256" key="12">
    <source>
        <dbReference type="SAM" id="MobiDB-lite"/>
    </source>
</evidence>
<evidence type="ECO:0000313" key="14">
    <source>
        <dbReference type="EMBL" id="MFC6633923.1"/>
    </source>
</evidence>
<evidence type="ECO:0000256" key="9">
    <source>
        <dbReference type="ARBA" id="ARBA00023136"/>
    </source>
</evidence>
<evidence type="ECO:0000256" key="11">
    <source>
        <dbReference type="ARBA" id="ARBA00023444"/>
    </source>
</evidence>
<feature type="region of interest" description="Disordered" evidence="12">
    <location>
        <begin position="349"/>
        <end position="369"/>
    </location>
</feature>
<protein>
    <submittedName>
        <fullName evidence="14">Heme A synthase</fullName>
    </submittedName>
</protein>
<feature type="transmembrane region" description="Helical" evidence="13">
    <location>
        <begin position="146"/>
        <end position="165"/>
    </location>
</feature>
<feature type="transmembrane region" description="Helical" evidence="13">
    <location>
        <begin position="21"/>
        <end position="42"/>
    </location>
</feature>
<reference evidence="15" key="1">
    <citation type="journal article" date="2019" name="Int. J. Syst. Evol. Microbiol.">
        <title>The Global Catalogue of Microorganisms (GCM) 10K type strain sequencing project: providing services to taxonomists for standard genome sequencing and annotation.</title>
        <authorList>
            <consortium name="The Broad Institute Genomics Platform"/>
            <consortium name="The Broad Institute Genome Sequencing Center for Infectious Disease"/>
            <person name="Wu L."/>
            <person name="Ma J."/>
        </authorList>
    </citation>
    <scope>NUCLEOTIDE SEQUENCE [LARGE SCALE GENOMIC DNA]</scope>
    <source>
        <strain evidence="15">CGMCC 1.13718</strain>
    </source>
</reference>
<dbReference type="RefSeq" id="WP_193190402.1">
    <property type="nucleotide sequence ID" value="NZ_JACZFR010000012.1"/>
</dbReference>
<keyword evidence="9 13" id="KW-0472">Membrane</keyword>
<evidence type="ECO:0000256" key="2">
    <source>
        <dbReference type="ARBA" id="ARBA00022475"/>
    </source>
</evidence>